<sequence length="115" mass="13509">MNPEIFQFKASEKLSNFSRSTTMLSKLSNVRQLRIVPSKNVFLQRSLATSAAYMTSRITRLWQPGNPQNRVFFPDFWLRLVETPSVGYNRLPKNAAKFEIEPKMSRYDVQEYLEK</sequence>
<evidence type="ECO:0000313" key="2">
    <source>
        <dbReference type="WBParaSite" id="PS1159_v2.g670.t1"/>
    </source>
</evidence>
<reference evidence="2" key="1">
    <citation type="submission" date="2022-11" db="UniProtKB">
        <authorList>
            <consortium name="WormBaseParasite"/>
        </authorList>
    </citation>
    <scope>IDENTIFICATION</scope>
</reference>
<accession>A0AC35GM94</accession>
<organism evidence="1 2">
    <name type="scientific">Panagrolaimus sp. PS1159</name>
    <dbReference type="NCBI Taxonomy" id="55785"/>
    <lineage>
        <taxon>Eukaryota</taxon>
        <taxon>Metazoa</taxon>
        <taxon>Ecdysozoa</taxon>
        <taxon>Nematoda</taxon>
        <taxon>Chromadorea</taxon>
        <taxon>Rhabditida</taxon>
        <taxon>Tylenchina</taxon>
        <taxon>Panagrolaimomorpha</taxon>
        <taxon>Panagrolaimoidea</taxon>
        <taxon>Panagrolaimidae</taxon>
        <taxon>Panagrolaimus</taxon>
    </lineage>
</organism>
<dbReference type="WBParaSite" id="PS1159_v2.g670.t1">
    <property type="protein sequence ID" value="PS1159_v2.g670.t1"/>
    <property type="gene ID" value="PS1159_v2.g670"/>
</dbReference>
<dbReference type="Proteomes" id="UP000887580">
    <property type="component" value="Unplaced"/>
</dbReference>
<name>A0AC35GM94_9BILA</name>
<protein>
    <submittedName>
        <fullName evidence="2">Uncharacterized protein</fullName>
    </submittedName>
</protein>
<evidence type="ECO:0000313" key="1">
    <source>
        <dbReference type="Proteomes" id="UP000887580"/>
    </source>
</evidence>
<proteinExistence type="predicted"/>